<dbReference type="EMBL" id="LLXI01001356">
    <property type="protein sequence ID" value="PKY53262.1"/>
    <property type="molecule type" value="Genomic_DNA"/>
</dbReference>
<gene>
    <name evidence="3" type="ORF">RhiirA4_498594</name>
</gene>
<evidence type="ECO:0000313" key="3">
    <source>
        <dbReference type="EMBL" id="PKY53262.1"/>
    </source>
</evidence>
<evidence type="ECO:0000313" key="4">
    <source>
        <dbReference type="Proteomes" id="UP000234323"/>
    </source>
</evidence>
<proteinExistence type="predicted"/>
<comment type="caution">
    <text evidence="3">The sequence shown here is derived from an EMBL/GenBank/DDBJ whole genome shotgun (WGS) entry which is preliminary data.</text>
</comment>
<dbReference type="Pfam" id="PF04548">
    <property type="entry name" value="AIG1"/>
    <property type="match status" value="1"/>
</dbReference>
<dbReference type="SUPFAM" id="SSF52540">
    <property type="entry name" value="P-loop containing nucleoside triphosphate hydrolases"/>
    <property type="match status" value="1"/>
</dbReference>
<name>A0A2I1H310_9GLOM</name>
<dbReference type="GO" id="GO:0005525">
    <property type="term" value="F:GTP binding"/>
    <property type="evidence" value="ECO:0007669"/>
    <property type="project" value="InterPro"/>
</dbReference>
<accession>A0A2I1H310</accession>
<dbReference type="InterPro" id="IPR027417">
    <property type="entry name" value="P-loop_NTPase"/>
</dbReference>
<feature type="domain" description="AIG1-type G" evidence="2">
    <location>
        <begin position="81"/>
        <end position="159"/>
    </location>
</feature>
<organism evidence="3 4">
    <name type="scientific">Rhizophagus irregularis</name>
    <dbReference type="NCBI Taxonomy" id="588596"/>
    <lineage>
        <taxon>Eukaryota</taxon>
        <taxon>Fungi</taxon>
        <taxon>Fungi incertae sedis</taxon>
        <taxon>Mucoromycota</taxon>
        <taxon>Glomeromycotina</taxon>
        <taxon>Glomeromycetes</taxon>
        <taxon>Glomerales</taxon>
        <taxon>Glomeraceae</taxon>
        <taxon>Rhizophagus</taxon>
    </lineage>
</organism>
<keyword evidence="1" id="KW-0547">Nucleotide-binding</keyword>
<keyword evidence="4" id="KW-1185">Reference proteome</keyword>
<sequence>MKILLIDMQGKEIADLQSPHLNIDENGLHVNDSRKEEPIEGSSQEFQDGELKTSPDIEGLRLRFSANYIIIKPISFKENFRNILIVGRTGSGKSSLANVLTDTSYFKESAYAVSQTKNFNKIDFKWNDKNFRVVNSIEVGDTKLSTENTLFKIVEGILSMPEG</sequence>
<dbReference type="VEuPathDB" id="FungiDB:RhiirA1_473993"/>
<dbReference type="Proteomes" id="UP000234323">
    <property type="component" value="Unassembled WGS sequence"/>
</dbReference>
<evidence type="ECO:0000259" key="2">
    <source>
        <dbReference type="Pfam" id="PF04548"/>
    </source>
</evidence>
<protein>
    <recommendedName>
        <fullName evidence="2">AIG1-type G domain-containing protein</fullName>
    </recommendedName>
</protein>
<reference evidence="3 4" key="1">
    <citation type="submission" date="2015-10" db="EMBL/GenBank/DDBJ databases">
        <title>Genome analyses suggest a sexual origin of heterokaryosis in a supposedly ancient asexual fungus.</title>
        <authorList>
            <person name="Ropars J."/>
            <person name="Sedzielewska K."/>
            <person name="Noel J."/>
            <person name="Charron P."/>
            <person name="Farinelli L."/>
            <person name="Marton T."/>
            <person name="Kruger M."/>
            <person name="Pelin A."/>
            <person name="Brachmann A."/>
            <person name="Corradi N."/>
        </authorList>
    </citation>
    <scope>NUCLEOTIDE SEQUENCE [LARGE SCALE GENOMIC DNA]</scope>
    <source>
        <strain evidence="3 4">A4</strain>
    </source>
</reference>
<evidence type="ECO:0000256" key="1">
    <source>
        <dbReference type="ARBA" id="ARBA00022741"/>
    </source>
</evidence>
<dbReference type="AlphaFoldDB" id="A0A2I1H310"/>
<dbReference type="InterPro" id="IPR006703">
    <property type="entry name" value="G_AIG1"/>
</dbReference>
<dbReference type="Gene3D" id="3.40.50.300">
    <property type="entry name" value="P-loop containing nucleotide triphosphate hydrolases"/>
    <property type="match status" value="1"/>
</dbReference>